<feature type="domain" description="AMP-dependent synthetase/ligase" evidence="3">
    <location>
        <begin position="12"/>
        <end position="374"/>
    </location>
</feature>
<dbReference type="GO" id="GO:0031956">
    <property type="term" value="F:medium-chain fatty acid-CoA ligase activity"/>
    <property type="evidence" value="ECO:0007669"/>
    <property type="project" value="TreeGrafter"/>
</dbReference>
<dbReference type="FunFam" id="3.30.300.30:FF:000008">
    <property type="entry name" value="2,3-dihydroxybenzoate-AMP ligase"/>
    <property type="match status" value="1"/>
</dbReference>
<dbReference type="Pfam" id="PF13193">
    <property type="entry name" value="AMP-binding_C"/>
    <property type="match status" value="1"/>
</dbReference>
<reference evidence="8 9" key="1">
    <citation type="submission" date="2019-11" db="EMBL/GenBank/DDBJ databases">
        <authorList>
            <person name="Holert J."/>
        </authorList>
    </citation>
    <scope>NUCLEOTIDE SEQUENCE [LARGE SCALE GENOMIC DNA]</scope>
    <source>
        <strain evidence="6">BC3_2A</strain>
        <strain evidence="5">SB11_1A</strain>
    </source>
</reference>
<evidence type="ECO:0000256" key="1">
    <source>
        <dbReference type="ARBA" id="ARBA00006432"/>
    </source>
</evidence>
<evidence type="ECO:0000313" key="6">
    <source>
        <dbReference type="EMBL" id="CAA0118200.1"/>
    </source>
</evidence>
<evidence type="ECO:0000313" key="7">
    <source>
        <dbReference type="EMBL" id="CAA0122219.1"/>
    </source>
</evidence>
<comment type="similarity">
    <text evidence="1">Belongs to the ATP-dependent AMP-binding enzyme family.</text>
</comment>
<keyword evidence="2 6" id="KW-0436">Ligase</keyword>
<dbReference type="SUPFAM" id="SSF56801">
    <property type="entry name" value="Acetyl-CoA synthetase-like"/>
    <property type="match status" value="1"/>
</dbReference>
<dbReference type="EMBL" id="CACSIM010000008">
    <property type="protein sequence ID" value="CAA0122219.1"/>
    <property type="molecule type" value="Genomic_DNA"/>
</dbReference>
<feature type="domain" description="AMP-binding enzyme C-terminal" evidence="4">
    <location>
        <begin position="424"/>
        <end position="497"/>
    </location>
</feature>
<dbReference type="EC" id="6.2.1.3" evidence="6"/>
<dbReference type="OrthoDB" id="9047442at2"/>
<dbReference type="EMBL" id="CACSIK010000003">
    <property type="protein sequence ID" value="CAA0110590.1"/>
    <property type="molecule type" value="Genomic_DNA"/>
</dbReference>
<protein>
    <submittedName>
        <fullName evidence="6">Long-chain-fatty-acid--CoA ligase FadD13</fullName>
        <ecNumber evidence="6">6.2.1.3</ecNumber>
    </submittedName>
</protein>
<evidence type="ECO:0000313" key="9">
    <source>
        <dbReference type="Proteomes" id="UP000439591"/>
    </source>
</evidence>
<dbReference type="Proteomes" id="UP000439591">
    <property type="component" value="Unassembled WGS sequence"/>
</dbReference>
<dbReference type="Pfam" id="PF00501">
    <property type="entry name" value="AMP-binding"/>
    <property type="match status" value="1"/>
</dbReference>
<dbReference type="AlphaFoldDB" id="A0A5S9QJ67"/>
<gene>
    <name evidence="5" type="ORF">IHBHHGIJ_03215</name>
    <name evidence="6" type="ORF">KFEGEMFD_03428</name>
    <name evidence="7" type="ORF">KFEGEMFD_03960</name>
</gene>
<evidence type="ECO:0000256" key="2">
    <source>
        <dbReference type="ARBA" id="ARBA00022598"/>
    </source>
</evidence>
<dbReference type="EMBL" id="CACSIM010000006">
    <property type="protein sequence ID" value="CAA0118200.1"/>
    <property type="molecule type" value="Genomic_DNA"/>
</dbReference>
<dbReference type="GO" id="GO:0004467">
    <property type="term" value="F:long-chain fatty acid-CoA ligase activity"/>
    <property type="evidence" value="ECO:0007669"/>
    <property type="project" value="UniProtKB-EC"/>
</dbReference>
<dbReference type="Gene3D" id="3.40.50.12780">
    <property type="entry name" value="N-terminal domain of ligase-like"/>
    <property type="match status" value="1"/>
</dbReference>
<dbReference type="Proteomes" id="UP000435877">
    <property type="component" value="Unassembled WGS sequence"/>
</dbReference>
<dbReference type="InterPro" id="IPR025110">
    <property type="entry name" value="AMP-bd_C"/>
</dbReference>
<evidence type="ECO:0000313" key="5">
    <source>
        <dbReference type="EMBL" id="CAA0110590.1"/>
    </source>
</evidence>
<dbReference type="InterPro" id="IPR045851">
    <property type="entry name" value="AMP-bd_C_sf"/>
</dbReference>
<accession>A0A5S9QJ67</accession>
<dbReference type="InterPro" id="IPR000873">
    <property type="entry name" value="AMP-dep_synth/lig_dom"/>
</dbReference>
<evidence type="ECO:0000259" key="3">
    <source>
        <dbReference type="Pfam" id="PF00501"/>
    </source>
</evidence>
<organism evidence="6 9">
    <name type="scientific">Zhongshania aliphaticivorans</name>
    <dbReference type="NCBI Taxonomy" id="1470434"/>
    <lineage>
        <taxon>Bacteria</taxon>
        <taxon>Pseudomonadati</taxon>
        <taxon>Pseudomonadota</taxon>
        <taxon>Gammaproteobacteria</taxon>
        <taxon>Cellvibrionales</taxon>
        <taxon>Spongiibacteraceae</taxon>
        <taxon>Zhongshania</taxon>
    </lineage>
</organism>
<dbReference type="NCBIfam" id="NF004837">
    <property type="entry name" value="PRK06187.1"/>
    <property type="match status" value="1"/>
</dbReference>
<dbReference type="PANTHER" id="PTHR43201">
    <property type="entry name" value="ACYL-COA SYNTHETASE"/>
    <property type="match status" value="1"/>
</dbReference>
<evidence type="ECO:0000313" key="8">
    <source>
        <dbReference type="Proteomes" id="UP000435877"/>
    </source>
</evidence>
<dbReference type="InterPro" id="IPR042099">
    <property type="entry name" value="ANL_N_sf"/>
</dbReference>
<proteinExistence type="inferred from homology"/>
<dbReference type="PANTHER" id="PTHR43201:SF5">
    <property type="entry name" value="MEDIUM-CHAIN ACYL-COA LIGASE ACSF2, MITOCHONDRIAL"/>
    <property type="match status" value="1"/>
</dbReference>
<keyword evidence="8" id="KW-1185">Reference proteome</keyword>
<dbReference type="RefSeq" id="WP_159269924.1">
    <property type="nucleotide sequence ID" value="NZ_CACSIK010000003.1"/>
</dbReference>
<sequence length="512" mass="55771">MFENITSYILFQAQHRPDALFAKDNDVVISFSEAIVKINQIAATFVRNGYVKGDRIGILGKNGNELLLLILAASSLGIVSVPMNYRLTESELTYIIDDAGCKAIFFDAEFECLLNAFESTQFANVCLDNNSIANVGFTDWIYASESRSLPILNLENDVFIQLYTSGTTGKPKGVLLTHGGFIANCLQTNLAHGVTTQANSRLLMVAPNFHAVGLSGALWALMFGAGLIIHKDFDPKVVAHSIAVDKVNSLAVVPVMLQLILSLPNIEETDFSSLALILYGGSPMAASLLQKSMAVFNCKFAQGYGQTEATTALTILSPEAHELAAAGQSKLLRSGGKAVISTALKIIDSYGNDCPIGKAGEVVAKGPQIMKGYWQREDATKETIVDGWLRTGDIGELDEHGYLYIKDRLKDMIISGGENIYPAEVESVLLAHTDIFDCAVVGVEDKKWGEVPVAFVVTKPGLNELKINEYVREKLAGYKVPKKYRFVSQLPRNPSGKILKRELRLTLHGENS</sequence>
<evidence type="ECO:0000259" key="4">
    <source>
        <dbReference type="Pfam" id="PF13193"/>
    </source>
</evidence>
<name>A0A5S9QJ67_9GAMM</name>
<dbReference type="Gene3D" id="3.30.300.30">
    <property type="match status" value="1"/>
</dbReference>